<dbReference type="Pfam" id="PF00078">
    <property type="entry name" value="RVT_1"/>
    <property type="match status" value="1"/>
</dbReference>
<dbReference type="InterPro" id="IPR043128">
    <property type="entry name" value="Rev_trsase/Diguanyl_cyclase"/>
</dbReference>
<protein>
    <recommendedName>
        <fullName evidence="2">Reverse transcriptase domain-containing protein</fullName>
    </recommendedName>
</protein>
<dbReference type="PANTHER" id="PTHR24559:SF457">
    <property type="entry name" value="RNA-DIRECTED DNA POLYMERASE HOMOLOG"/>
    <property type="match status" value="1"/>
</dbReference>
<dbReference type="OrthoDB" id="1434496at2759"/>
<gene>
    <name evidence="3" type="ORF">CR513_28698</name>
</gene>
<feature type="domain" description="Reverse transcriptase" evidence="2">
    <location>
        <begin position="14"/>
        <end position="84"/>
    </location>
</feature>
<evidence type="ECO:0000313" key="3">
    <source>
        <dbReference type="EMBL" id="RDX89565.1"/>
    </source>
</evidence>
<dbReference type="Gene3D" id="3.10.10.10">
    <property type="entry name" value="HIV Type 1 Reverse Transcriptase, subunit A, domain 1"/>
    <property type="match status" value="1"/>
</dbReference>
<dbReference type="EMBL" id="QJKJ01005636">
    <property type="protein sequence ID" value="RDX89565.1"/>
    <property type="molecule type" value="Genomic_DNA"/>
</dbReference>
<dbReference type="InterPro" id="IPR043502">
    <property type="entry name" value="DNA/RNA_pol_sf"/>
</dbReference>
<dbReference type="PANTHER" id="PTHR24559">
    <property type="entry name" value="TRANSPOSON TY3-I GAG-POL POLYPROTEIN"/>
    <property type="match status" value="1"/>
</dbReference>
<dbReference type="CDD" id="cd01647">
    <property type="entry name" value="RT_LTR"/>
    <property type="match status" value="1"/>
</dbReference>
<name>A0A371GG71_MUCPR</name>
<feature type="compositionally biased region" description="Basic and acidic residues" evidence="1">
    <location>
        <begin position="96"/>
        <end position="109"/>
    </location>
</feature>
<feature type="non-terminal residue" evidence="3">
    <location>
        <position position="1"/>
    </location>
</feature>
<feature type="region of interest" description="Disordered" evidence="1">
    <location>
        <begin position="96"/>
        <end position="117"/>
    </location>
</feature>
<evidence type="ECO:0000256" key="1">
    <source>
        <dbReference type="SAM" id="MobiDB-lite"/>
    </source>
</evidence>
<dbReference type="AlphaFoldDB" id="A0A371GG71"/>
<proteinExistence type="predicted"/>
<evidence type="ECO:0000259" key="2">
    <source>
        <dbReference type="Pfam" id="PF00078"/>
    </source>
</evidence>
<keyword evidence="4" id="KW-1185">Reference proteome</keyword>
<evidence type="ECO:0000313" key="4">
    <source>
        <dbReference type="Proteomes" id="UP000257109"/>
    </source>
</evidence>
<comment type="caution">
    <text evidence="3">The sequence shown here is derived from an EMBL/GenBank/DDBJ whole genome shotgun (WGS) entry which is preliminary data.</text>
</comment>
<sequence>MAEYPQWVANIVSVPKKDGKVQMCVDYRDLNRASPKDNFPLLHIDMLVDNTAQHAMYSFMDGFYGYNQIRMAEEDREKTTFITIYALWAQEHRSDISKGRGDPIPRHDAQGSGSLHGRYDRKVKNVEPIGTEVNSDKVRAILNMPPPKTETEVKGFMGRVNYIARFISQLTATCSPIFKLLLKSQKMEWNEEYQEAFKKVK</sequence>
<dbReference type="InterPro" id="IPR053134">
    <property type="entry name" value="RNA-dir_DNA_polymerase"/>
</dbReference>
<dbReference type="Gene3D" id="3.30.70.270">
    <property type="match status" value="2"/>
</dbReference>
<dbReference type="SUPFAM" id="SSF56672">
    <property type="entry name" value="DNA/RNA polymerases"/>
    <property type="match status" value="2"/>
</dbReference>
<accession>A0A371GG71</accession>
<reference evidence="3" key="1">
    <citation type="submission" date="2018-05" db="EMBL/GenBank/DDBJ databases">
        <title>Draft genome of Mucuna pruriens seed.</title>
        <authorList>
            <person name="Nnadi N.E."/>
            <person name="Vos R."/>
            <person name="Hasami M.H."/>
            <person name="Devisetty U.K."/>
            <person name="Aguiy J.C."/>
        </authorList>
    </citation>
    <scope>NUCLEOTIDE SEQUENCE [LARGE SCALE GENOMIC DNA]</scope>
    <source>
        <strain evidence="3">JCA_2017</strain>
    </source>
</reference>
<dbReference type="InterPro" id="IPR000477">
    <property type="entry name" value="RT_dom"/>
</dbReference>
<organism evidence="3 4">
    <name type="scientific">Mucuna pruriens</name>
    <name type="common">Velvet bean</name>
    <name type="synonym">Dolichos pruriens</name>
    <dbReference type="NCBI Taxonomy" id="157652"/>
    <lineage>
        <taxon>Eukaryota</taxon>
        <taxon>Viridiplantae</taxon>
        <taxon>Streptophyta</taxon>
        <taxon>Embryophyta</taxon>
        <taxon>Tracheophyta</taxon>
        <taxon>Spermatophyta</taxon>
        <taxon>Magnoliopsida</taxon>
        <taxon>eudicotyledons</taxon>
        <taxon>Gunneridae</taxon>
        <taxon>Pentapetalae</taxon>
        <taxon>rosids</taxon>
        <taxon>fabids</taxon>
        <taxon>Fabales</taxon>
        <taxon>Fabaceae</taxon>
        <taxon>Papilionoideae</taxon>
        <taxon>50 kb inversion clade</taxon>
        <taxon>NPAAA clade</taxon>
        <taxon>indigoferoid/millettioid clade</taxon>
        <taxon>Phaseoleae</taxon>
        <taxon>Mucuna</taxon>
    </lineage>
</organism>
<dbReference type="Proteomes" id="UP000257109">
    <property type="component" value="Unassembled WGS sequence"/>
</dbReference>